<dbReference type="AlphaFoldDB" id="H5U5H7"/>
<evidence type="ECO:0000313" key="1">
    <source>
        <dbReference type="EMBL" id="GAB40985.1"/>
    </source>
</evidence>
<proteinExistence type="predicted"/>
<organism evidence="1 2">
    <name type="scientific">Gordonia sputi NBRC 100414</name>
    <dbReference type="NCBI Taxonomy" id="1089453"/>
    <lineage>
        <taxon>Bacteria</taxon>
        <taxon>Bacillati</taxon>
        <taxon>Actinomycetota</taxon>
        <taxon>Actinomycetes</taxon>
        <taxon>Mycobacteriales</taxon>
        <taxon>Gordoniaceae</taxon>
        <taxon>Gordonia</taxon>
    </lineage>
</organism>
<reference evidence="1 2" key="1">
    <citation type="submission" date="2012-02" db="EMBL/GenBank/DDBJ databases">
        <title>Whole genome shotgun sequence of Gordonia sputi NBRC 100414.</title>
        <authorList>
            <person name="Yoshida I."/>
            <person name="Hosoyama A."/>
            <person name="Tsuchikane K."/>
            <person name="Katsumata H."/>
            <person name="Yamazaki S."/>
            <person name="Fujita N."/>
        </authorList>
    </citation>
    <scope>NUCLEOTIDE SEQUENCE [LARGE SCALE GENOMIC DNA]</scope>
    <source>
        <strain evidence="1 2">NBRC 100414</strain>
    </source>
</reference>
<comment type="caution">
    <text evidence="1">The sequence shown here is derived from an EMBL/GenBank/DDBJ whole genome shotgun (WGS) entry which is preliminary data.</text>
</comment>
<dbReference type="eggNOG" id="ENOG5031VZ3">
    <property type="taxonomic scope" value="Bacteria"/>
</dbReference>
<dbReference type="EMBL" id="BAFC01000116">
    <property type="protein sequence ID" value="GAB40985.1"/>
    <property type="molecule type" value="Genomic_DNA"/>
</dbReference>
<name>H5U5H7_9ACTN</name>
<keyword evidence="2" id="KW-1185">Reference proteome</keyword>
<protein>
    <recommendedName>
        <fullName evidence="3">Helix-turn-helix domain-containing protein</fullName>
    </recommendedName>
</protein>
<sequence length="70" mass="7641">MGKAAADSAHSEIGTPDQVAEFMHTTTAALAQDRYLSRGIPYIKHGRRVLYRWADVHAYLEANTVNPGAA</sequence>
<evidence type="ECO:0000313" key="2">
    <source>
        <dbReference type="Proteomes" id="UP000005845"/>
    </source>
</evidence>
<evidence type="ECO:0008006" key="3">
    <source>
        <dbReference type="Google" id="ProtNLM"/>
    </source>
</evidence>
<accession>H5U5H7</accession>
<gene>
    <name evidence="1" type="ORF">GOSPT_118_00620</name>
</gene>
<dbReference type="Proteomes" id="UP000005845">
    <property type="component" value="Unassembled WGS sequence"/>
</dbReference>